<dbReference type="Proteomes" id="UP001320420">
    <property type="component" value="Unassembled WGS sequence"/>
</dbReference>
<evidence type="ECO:0000256" key="5">
    <source>
        <dbReference type="SAM" id="SignalP"/>
    </source>
</evidence>
<dbReference type="AlphaFoldDB" id="A0AAN9V3F5"/>
<feature type="signal peptide" evidence="5">
    <location>
        <begin position="1"/>
        <end position="20"/>
    </location>
</feature>
<evidence type="ECO:0000256" key="1">
    <source>
        <dbReference type="ARBA" id="ARBA00005466"/>
    </source>
</evidence>
<dbReference type="GO" id="GO:0071949">
    <property type="term" value="F:FAD binding"/>
    <property type="evidence" value="ECO:0007669"/>
    <property type="project" value="InterPro"/>
</dbReference>
<keyword evidence="8" id="KW-1185">Reference proteome</keyword>
<dbReference type="PANTHER" id="PTHR42973">
    <property type="entry name" value="BINDING OXIDOREDUCTASE, PUTATIVE (AFU_ORTHOLOGUE AFUA_1G17690)-RELATED"/>
    <property type="match status" value="1"/>
</dbReference>
<dbReference type="EMBL" id="JAKJXP020000025">
    <property type="protein sequence ID" value="KAK7753779.1"/>
    <property type="molecule type" value="Genomic_DNA"/>
</dbReference>
<keyword evidence="2" id="KW-0285">Flavoprotein</keyword>
<dbReference type="Gene3D" id="3.30.465.10">
    <property type="match status" value="1"/>
</dbReference>
<gene>
    <name evidence="7" type="ORF">SLS62_004144</name>
</gene>
<evidence type="ECO:0000313" key="7">
    <source>
        <dbReference type="EMBL" id="KAK7753779.1"/>
    </source>
</evidence>
<evidence type="ECO:0000313" key="8">
    <source>
        <dbReference type="Proteomes" id="UP001320420"/>
    </source>
</evidence>
<proteinExistence type="inferred from homology"/>
<dbReference type="PROSITE" id="PS51387">
    <property type="entry name" value="FAD_PCMH"/>
    <property type="match status" value="1"/>
</dbReference>
<dbReference type="Pfam" id="PF01565">
    <property type="entry name" value="FAD_binding_4"/>
    <property type="match status" value="1"/>
</dbReference>
<dbReference type="InterPro" id="IPR016169">
    <property type="entry name" value="FAD-bd_PCMH_sub2"/>
</dbReference>
<evidence type="ECO:0000256" key="4">
    <source>
        <dbReference type="ARBA" id="ARBA00023002"/>
    </source>
</evidence>
<dbReference type="InterPro" id="IPR016166">
    <property type="entry name" value="FAD-bd_PCMH"/>
</dbReference>
<evidence type="ECO:0000256" key="3">
    <source>
        <dbReference type="ARBA" id="ARBA00022827"/>
    </source>
</evidence>
<dbReference type="GO" id="GO:0016491">
    <property type="term" value="F:oxidoreductase activity"/>
    <property type="evidence" value="ECO:0007669"/>
    <property type="project" value="UniProtKB-KW"/>
</dbReference>
<protein>
    <recommendedName>
        <fullName evidence="6">FAD-binding PCMH-type domain-containing protein</fullName>
    </recommendedName>
</protein>
<dbReference type="InterPro" id="IPR016167">
    <property type="entry name" value="FAD-bd_PCMH_sub1"/>
</dbReference>
<accession>A0AAN9V3F5</accession>
<dbReference type="Gene3D" id="3.40.462.20">
    <property type="match status" value="1"/>
</dbReference>
<evidence type="ECO:0000259" key="6">
    <source>
        <dbReference type="PROSITE" id="PS51387"/>
    </source>
</evidence>
<dbReference type="Gene3D" id="3.30.43.10">
    <property type="entry name" value="Uridine Diphospho-n-acetylenolpyruvylglucosamine Reductase, domain 2"/>
    <property type="match status" value="1"/>
</dbReference>
<comment type="caution">
    <text evidence="7">The sequence shown here is derived from an EMBL/GenBank/DDBJ whole genome shotgun (WGS) entry which is preliminary data.</text>
</comment>
<feature type="chain" id="PRO_5042850683" description="FAD-binding PCMH-type domain-containing protein" evidence="5">
    <location>
        <begin position="21"/>
        <end position="488"/>
    </location>
</feature>
<name>A0AAN9V3F5_9PEZI</name>
<dbReference type="PANTHER" id="PTHR42973:SF53">
    <property type="entry name" value="FAD-BINDING PCMH-TYPE DOMAIN-CONTAINING PROTEIN-RELATED"/>
    <property type="match status" value="1"/>
</dbReference>
<comment type="similarity">
    <text evidence="1">Belongs to the oxygen-dependent FAD-linked oxidoreductase family.</text>
</comment>
<keyword evidence="3" id="KW-0274">FAD</keyword>
<keyword evidence="5" id="KW-0732">Signal</keyword>
<dbReference type="SUPFAM" id="SSF56176">
    <property type="entry name" value="FAD-binding/transporter-associated domain-like"/>
    <property type="match status" value="1"/>
</dbReference>
<dbReference type="InterPro" id="IPR036318">
    <property type="entry name" value="FAD-bd_PCMH-like_sf"/>
</dbReference>
<evidence type="ECO:0000256" key="2">
    <source>
        <dbReference type="ARBA" id="ARBA00022630"/>
    </source>
</evidence>
<feature type="domain" description="FAD-binding PCMH-type" evidence="6">
    <location>
        <begin position="69"/>
        <end position="231"/>
    </location>
</feature>
<keyword evidence="4" id="KW-0560">Oxidoreductase</keyword>
<reference evidence="7 8" key="1">
    <citation type="submission" date="2024-02" db="EMBL/GenBank/DDBJ databases">
        <title>De novo assembly and annotation of 12 fungi associated with fruit tree decline syndrome in Ontario, Canada.</title>
        <authorList>
            <person name="Sulman M."/>
            <person name="Ellouze W."/>
            <person name="Ilyukhin E."/>
        </authorList>
    </citation>
    <scope>NUCLEOTIDE SEQUENCE [LARGE SCALE GENOMIC DNA]</scope>
    <source>
        <strain evidence="7 8">M11/M66-122</strain>
    </source>
</reference>
<organism evidence="7 8">
    <name type="scientific">Diatrype stigma</name>
    <dbReference type="NCBI Taxonomy" id="117547"/>
    <lineage>
        <taxon>Eukaryota</taxon>
        <taxon>Fungi</taxon>
        <taxon>Dikarya</taxon>
        <taxon>Ascomycota</taxon>
        <taxon>Pezizomycotina</taxon>
        <taxon>Sordariomycetes</taxon>
        <taxon>Xylariomycetidae</taxon>
        <taxon>Xylariales</taxon>
        <taxon>Diatrypaceae</taxon>
        <taxon>Diatrype</taxon>
    </lineage>
</organism>
<dbReference type="InterPro" id="IPR050416">
    <property type="entry name" value="FAD-linked_Oxidoreductase"/>
</dbReference>
<sequence>MVTIGVLSVVLALLYQRTTANLACNGNTTDATVAATCGQLRSSLGDIIVLPSDTPAYTALSDENWSQTTWKTPSCIARPSTASQVRDIIRVLTDKAVPFAIRSGGHSPNPYDANIDTGVLIATDNLNQVTYDAASGLASIGPGARWDAVYTYLDKYNLTVVGGRVMNVGVGGLVLGSGLSYLSDLYGLVVVADGSIVTASSTSHEDLFWALKGGSSNFGIVTKFTTPTFPIQQIWGGMQIFTVEQLPDVFQALYEYQTTPDKDLYANLIINPVPINGSVILTLVYLKPVERPEAYAPFYKLTPTADQTGFLTLHELMAQFPLPPIPRWTWYESSFQPDSALYAQLSDLIRTSAEVETLSKLQAGTLIGAVQPIGKNVALQGQRHGGNALGLQPVAQTWFSLNFGWWREEDDAAAYAAMDALHNKFEGLTKAAGAKLDFFFMNDANIKQPVIASYGEDNVQRLRAVQKVYDPNLVFQKLLPGGQKIPAS</sequence>
<dbReference type="InterPro" id="IPR006094">
    <property type="entry name" value="Oxid_FAD_bind_N"/>
</dbReference>